<protein>
    <submittedName>
        <fullName evidence="1">Uncharacterized protein</fullName>
    </submittedName>
</protein>
<reference evidence="1 2" key="1">
    <citation type="submission" date="2024-01" db="EMBL/GenBank/DDBJ databases">
        <title>The genome of the rayed Mediterranean limpet Patella caerulea (Linnaeus, 1758).</title>
        <authorList>
            <person name="Anh-Thu Weber A."/>
            <person name="Halstead-Nussloch G."/>
        </authorList>
    </citation>
    <scope>NUCLEOTIDE SEQUENCE [LARGE SCALE GENOMIC DNA]</scope>
    <source>
        <strain evidence="1">AATW-2023a</strain>
        <tissue evidence="1">Whole specimen</tissue>
    </source>
</reference>
<evidence type="ECO:0000313" key="2">
    <source>
        <dbReference type="Proteomes" id="UP001347796"/>
    </source>
</evidence>
<gene>
    <name evidence="1" type="ORF">SNE40_018235</name>
</gene>
<sequence length="92" mass="10132">MVTKPKPLHFCVWKSRITFTLWTAPNGPNNCHRTLSSVSGARLYTNIHQPVPLVLSDEDEDEVVAAGVVLGSNVLGRRPGSSGEYLQIFIIK</sequence>
<proteinExistence type="predicted"/>
<dbReference type="AlphaFoldDB" id="A0AAN8PB68"/>
<dbReference type="Proteomes" id="UP001347796">
    <property type="component" value="Unassembled WGS sequence"/>
</dbReference>
<comment type="caution">
    <text evidence="1">The sequence shown here is derived from an EMBL/GenBank/DDBJ whole genome shotgun (WGS) entry which is preliminary data.</text>
</comment>
<organism evidence="1 2">
    <name type="scientific">Patella caerulea</name>
    <name type="common">Rayed Mediterranean limpet</name>
    <dbReference type="NCBI Taxonomy" id="87958"/>
    <lineage>
        <taxon>Eukaryota</taxon>
        <taxon>Metazoa</taxon>
        <taxon>Spiralia</taxon>
        <taxon>Lophotrochozoa</taxon>
        <taxon>Mollusca</taxon>
        <taxon>Gastropoda</taxon>
        <taxon>Patellogastropoda</taxon>
        <taxon>Patelloidea</taxon>
        <taxon>Patellidae</taxon>
        <taxon>Patella</taxon>
    </lineage>
</organism>
<accession>A0AAN8PB68</accession>
<evidence type="ECO:0000313" key="1">
    <source>
        <dbReference type="EMBL" id="KAK6171808.1"/>
    </source>
</evidence>
<keyword evidence="2" id="KW-1185">Reference proteome</keyword>
<name>A0AAN8PB68_PATCE</name>
<dbReference type="EMBL" id="JAZGQO010000013">
    <property type="protein sequence ID" value="KAK6171808.1"/>
    <property type="molecule type" value="Genomic_DNA"/>
</dbReference>